<dbReference type="InterPro" id="IPR049975">
    <property type="entry name" value="SAV_915-like_dom"/>
</dbReference>
<feature type="compositionally biased region" description="Basic and acidic residues" evidence="1">
    <location>
        <begin position="1"/>
        <end position="11"/>
    </location>
</feature>
<comment type="caution">
    <text evidence="2">The sequence shown here is derived from an EMBL/GenBank/DDBJ whole genome shotgun (WGS) entry which is preliminary data.</text>
</comment>
<dbReference type="Proteomes" id="UP001052739">
    <property type="component" value="Unassembled WGS sequence"/>
</dbReference>
<feature type="region of interest" description="Disordered" evidence="1">
    <location>
        <begin position="108"/>
        <end position="157"/>
    </location>
</feature>
<keyword evidence="3" id="KW-1185">Reference proteome</keyword>
<proteinExistence type="predicted"/>
<dbReference type="EMBL" id="BNDW01000102">
    <property type="protein sequence ID" value="GHI25989.1"/>
    <property type="molecule type" value="Genomic_DNA"/>
</dbReference>
<evidence type="ECO:0000313" key="3">
    <source>
        <dbReference type="Proteomes" id="UP001052739"/>
    </source>
</evidence>
<feature type="region of interest" description="Disordered" evidence="1">
    <location>
        <begin position="1"/>
        <end position="33"/>
    </location>
</feature>
<evidence type="ECO:0000313" key="2">
    <source>
        <dbReference type="EMBL" id="GHI25989.1"/>
    </source>
</evidence>
<feature type="compositionally biased region" description="Pro residues" evidence="1">
    <location>
        <begin position="108"/>
        <end position="125"/>
    </location>
</feature>
<dbReference type="RefSeq" id="WP_226652815.1">
    <property type="nucleotide sequence ID" value="NZ_BNBS01000027.1"/>
</dbReference>
<evidence type="ECO:0000256" key="1">
    <source>
        <dbReference type="SAM" id="MobiDB-lite"/>
    </source>
</evidence>
<accession>A0ABQ3PLU2</accession>
<dbReference type="NCBIfam" id="NF042914">
    <property type="entry name" value="SAV915_dom"/>
    <property type="match status" value="1"/>
</dbReference>
<sequence length="157" mass="16129">MPRTPLADDRGPAQPAPEPTDAEPAEPAPVGRLCVPVRPGAHGVTTRLYRTPVGARTAVAFTSPERLRATLGGDQPWIPLSEPALRALTRPLGVRALTVDPVLTAPFTPAPTPAPAGPAPAPEAVPGPVAESPYPARPRPGTPCARRFDAAARGTAA</sequence>
<reference evidence="2" key="1">
    <citation type="submission" date="2024-05" db="EMBL/GenBank/DDBJ databases">
        <title>Whole genome shotgun sequence of Streptomyces hydrogenans NBRC 13475.</title>
        <authorList>
            <person name="Komaki H."/>
            <person name="Tamura T."/>
        </authorList>
    </citation>
    <scope>NUCLEOTIDE SEQUENCE</scope>
    <source>
        <strain evidence="2">NBRC 13475</strain>
    </source>
</reference>
<organism evidence="2 3">
    <name type="scientific">Streptomyces hydrogenans</name>
    <dbReference type="NCBI Taxonomy" id="1873719"/>
    <lineage>
        <taxon>Bacteria</taxon>
        <taxon>Bacillati</taxon>
        <taxon>Actinomycetota</taxon>
        <taxon>Actinomycetes</taxon>
        <taxon>Kitasatosporales</taxon>
        <taxon>Streptomycetaceae</taxon>
        <taxon>Streptomyces</taxon>
    </lineage>
</organism>
<gene>
    <name evidence="2" type="ORF">Shyd_73600</name>
</gene>
<name>A0ABQ3PLU2_9ACTN</name>
<protein>
    <recommendedName>
        <fullName evidence="4">SseB protein N-terminal domain-containing protein</fullName>
    </recommendedName>
</protein>
<evidence type="ECO:0008006" key="4">
    <source>
        <dbReference type="Google" id="ProtNLM"/>
    </source>
</evidence>